<evidence type="ECO:0000313" key="2">
    <source>
        <dbReference type="EMBL" id="MDO6542048.1"/>
    </source>
</evidence>
<feature type="region of interest" description="Disordered" evidence="1">
    <location>
        <begin position="1"/>
        <end position="26"/>
    </location>
</feature>
<evidence type="ECO:0000313" key="3">
    <source>
        <dbReference type="Proteomes" id="UP001170624"/>
    </source>
</evidence>
<protein>
    <submittedName>
        <fullName evidence="2">Uncharacterized protein</fullName>
    </submittedName>
</protein>
<name>A0AAW7Y0E5_9GAMM</name>
<evidence type="ECO:0000256" key="1">
    <source>
        <dbReference type="SAM" id="MobiDB-lite"/>
    </source>
</evidence>
<proteinExistence type="predicted"/>
<accession>A0AAW7Y0E5</accession>
<dbReference type="AlphaFoldDB" id="A0AAW7Y0E5"/>
<gene>
    <name evidence="2" type="ORF">Q4568_05870</name>
</gene>
<dbReference type="Proteomes" id="UP001170624">
    <property type="component" value="Unassembled WGS sequence"/>
</dbReference>
<sequence length="48" mass="5527">MECTSPKHPMEREDNTVSSGKESMEDLLERVTKLALDSMHQLSYENND</sequence>
<dbReference type="RefSeq" id="WP_281221758.1">
    <property type="nucleotide sequence ID" value="NZ_CANMLA010000001.1"/>
</dbReference>
<reference evidence="2" key="1">
    <citation type="submission" date="2023-07" db="EMBL/GenBank/DDBJ databases">
        <title>Genome content predicts the carbon catabolic preferences of heterotrophic bacteria.</title>
        <authorList>
            <person name="Gralka M."/>
        </authorList>
    </citation>
    <scope>NUCLEOTIDE SEQUENCE</scope>
    <source>
        <strain evidence="2">G2M05</strain>
    </source>
</reference>
<organism evidence="2 3">
    <name type="scientific">Photobacterium sanguinicancri</name>
    <dbReference type="NCBI Taxonomy" id="875932"/>
    <lineage>
        <taxon>Bacteria</taxon>
        <taxon>Pseudomonadati</taxon>
        <taxon>Pseudomonadota</taxon>
        <taxon>Gammaproteobacteria</taxon>
        <taxon>Vibrionales</taxon>
        <taxon>Vibrionaceae</taxon>
        <taxon>Photobacterium</taxon>
    </lineage>
</organism>
<dbReference type="EMBL" id="JAUOPU010000004">
    <property type="protein sequence ID" value="MDO6542048.1"/>
    <property type="molecule type" value="Genomic_DNA"/>
</dbReference>
<comment type="caution">
    <text evidence="2">The sequence shown here is derived from an EMBL/GenBank/DDBJ whole genome shotgun (WGS) entry which is preliminary data.</text>
</comment>